<organism evidence="1 2">
    <name type="scientific">Fusarium pseudograminearum (strain CS3096)</name>
    <name type="common">Wheat and barley crown-rot fungus</name>
    <dbReference type="NCBI Taxonomy" id="1028729"/>
    <lineage>
        <taxon>Eukaryota</taxon>
        <taxon>Fungi</taxon>
        <taxon>Dikarya</taxon>
        <taxon>Ascomycota</taxon>
        <taxon>Pezizomycotina</taxon>
        <taxon>Sordariomycetes</taxon>
        <taxon>Hypocreomycetidae</taxon>
        <taxon>Hypocreales</taxon>
        <taxon>Nectriaceae</taxon>
        <taxon>Fusarium</taxon>
    </lineage>
</organism>
<dbReference type="EMBL" id="AFNW01000070">
    <property type="protein sequence ID" value="EKJ76510.1"/>
    <property type="molecule type" value="Genomic_DNA"/>
</dbReference>
<accession>K3W1U5</accession>
<proteinExistence type="predicted"/>
<dbReference type="OrthoDB" id="2533496at2759"/>
<protein>
    <submittedName>
        <fullName evidence="1">Uncharacterized protein</fullName>
    </submittedName>
</protein>
<sequence length="69" mass="8037">MASIEVNDILFCQEHFAEVCDECCVDLREENDSFYGVVCNEHDSATCSQCFNWKKQISRKFKEAAKHQK</sequence>
<reference evidence="1 2" key="1">
    <citation type="journal article" date="2012" name="PLoS Pathog.">
        <title>Comparative pathogenomics reveals horizontally acquired novel virulence genes in fungi infecting cereal hosts.</title>
        <authorList>
            <person name="Gardiner D.M."/>
            <person name="McDonald M.C."/>
            <person name="Covarelli L."/>
            <person name="Solomon P.S."/>
            <person name="Rusu A.G."/>
            <person name="Marshall M."/>
            <person name="Kazan K."/>
            <person name="Chakraborty S."/>
            <person name="McDonald B.A."/>
            <person name="Manners J.M."/>
        </authorList>
    </citation>
    <scope>NUCLEOTIDE SEQUENCE [LARGE SCALE GENOMIC DNA]</scope>
    <source>
        <strain evidence="1 2">CS3096</strain>
    </source>
</reference>
<dbReference type="RefSeq" id="XP_009254664.1">
    <property type="nucleotide sequence ID" value="XM_009256389.1"/>
</dbReference>
<gene>
    <name evidence="1" type="ORF">FPSE_03270</name>
</gene>
<evidence type="ECO:0000313" key="2">
    <source>
        <dbReference type="Proteomes" id="UP000007978"/>
    </source>
</evidence>
<name>K3W1U5_FUSPC</name>
<dbReference type="GeneID" id="20361889"/>
<evidence type="ECO:0000313" key="1">
    <source>
        <dbReference type="EMBL" id="EKJ76510.1"/>
    </source>
</evidence>
<dbReference type="AlphaFoldDB" id="K3W1U5"/>
<dbReference type="HOGENOM" id="CLU_2776050_0_0_1"/>
<comment type="caution">
    <text evidence="1">The sequence shown here is derived from an EMBL/GenBank/DDBJ whole genome shotgun (WGS) entry which is preliminary data.</text>
</comment>
<keyword evidence="2" id="KW-1185">Reference proteome</keyword>
<dbReference type="Proteomes" id="UP000007978">
    <property type="component" value="Chromosome 3"/>
</dbReference>
<dbReference type="KEGG" id="fpu:FPSE_03270"/>